<gene>
    <name evidence="3" type="ORF">FOL47_010530</name>
</gene>
<proteinExistence type="predicted"/>
<dbReference type="Proteomes" id="UP000591131">
    <property type="component" value="Unassembled WGS sequence"/>
</dbReference>
<keyword evidence="4" id="KW-1185">Reference proteome</keyword>
<dbReference type="EMBL" id="JAAPAO010000082">
    <property type="protein sequence ID" value="KAF4673477.1"/>
    <property type="molecule type" value="Genomic_DNA"/>
</dbReference>
<feature type="region of interest" description="Disordered" evidence="1">
    <location>
        <begin position="79"/>
        <end position="120"/>
    </location>
</feature>
<evidence type="ECO:0000256" key="2">
    <source>
        <dbReference type="SAM" id="SignalP"/>
    </source>
</evidence>
<keyword evidence="2" id="KW-0732">Signal</keyword>
<reference evidence="3 4" key="1">
    <citation type="submission" date="2020-04" db="EMBL/GenBank/DDBJ databases">
        <title>Perkinsus chesapeaki whole genome sequence.</title>
        <authorList>
            <person name="Bogema D.R."/>
        </authorList>
    </citation>
    <scope>NUCLEOTIDE SEQUENCE [LARGE SCALE GENOMIC DNA]</scope>
    <source>
        <strain evidence="3">ATCC PRA-425</strain>
    </source>
</reference>
<protein>
    <submittedName>
        <fullName evidence="3">Uncharacterized protein</fullName>
    </submittedName>
</protein>
<dbReference type="OrthoDB" id="10325513at2759"/>
<feature type="chain" id="PRO_5029702914" evidence="2">
    <location>
        <begin position="22"/>
        <end position="450"/>
    </location>
</feature>
<dbReference type="AlphaFoldDB" id="A0A7J6MQ79"/>
<name>A0A7J6MQ79_PERCH</name>
<evidence type="ECO:0000313" key="3">
    <source>
        <dbReference type="EMBL" id="KAF4673477.1"/>
    </source>
</evidence>
<feature type="signal peptide" evidence="2">
    <location>
        <begin position="1"/>
        <end position="21"/>
    </location>
</feature>
<evidence type="ECO:0000313" key="4">
    <source>
        <dbReference type="Proteomes" id="UP000591131"/>
    </source>
</evidence>
<accession>A0A7J6MQ79</accession>
<comment type="caution">
    <text evidence="3">The sequence shown here is derived from an EMBL/GenBank/DDBJ whole genome shotgun (WGS) entry which is preliminary data.</text>
</comment>
<evidence type="ECO:0000256" key="1">
    <source>
        <dbReference type="SAM" id="MobiDB-lite"/>
    </source>
</evidence>
<feature type="compositionally biased region" description="Low complexity" evidence="1">
    <location>
        <begin position="88"/>
        <end position="120"/>
    </location>
</feature>
<sequence>MSTYYISSFILFALAFSNAEASCVNGDAFCASTQPGSYCKYWSTPSTCQGTGVACSCDAEPTTTILTTGFEDTTLAVTTADSTSENATPRPTTTRTHLRSTTPKPTAAPATTTHASAAPPSREVRFGTYSWSQSYWRNGDSSLTDFGASDMGMLWNSGDVYVNIADYSNYDQIYDGDLLVAWMKEWRSVTGNTERIFLTYGDADKHYNQRMVDFVDTFERFLEEYVSSEDMREIAPIGLSFDAEGMDSSYVKETLENAQDMKTRISQKNGYLPGSLLIDFAVSGDLNPLATQYVMQLADHATFEVFRNAIDGDGLVQRVEWMLTQQCAVCTQPGWENLKAKITILVEGSCTNVDYCHKVSMCAYDSAAYPNKDGGIQYVWDTVNELTDRMISDKLVTTEQFNYLFDTDGTLFSMNNWEWTRCYYGDSFSKEMGYTSCSNYHVEGSTCRAN</sequence>
<organism evidence="3 4">
    <name type="scientific">Perkinsus chesapeaki</name>
    <name type="common">Clam parasite</name>
    <name type="synonym">Perkinsus andrewsi</name>
    <dbReference type="NCBI Taxonomy" id="330153"/>
    <lineage>
        <taxon>Eukaryota</taxon>
        <taxon>Sar</taxon>
        <taxon>Alveolata</taxon>
        <taxon>Perkinsozoa</taxon>
        <taxon>Perkinsea</taxon>
        <taxon>Perkinsida</taxon>
        <taxon>Perkinsidae</taxon>
        <taxon>Perkinsus</taxon>
    </lineage>
</organism>